<organism evidence="1 2">
    <name type="scientific">Neisseria elongata subsp. glycolytica ATCC 29315</name>
    <dbReference type="NCBI Taxonomy" id="546263"/>
    <lineage>
        <taxon>Bacteria</taxon>
        <taxon>Pseudomonadati</taxon>
        <taxon>Pseudomonadota</taxon>
        <taxon>Betaproteobacteria</taxon>
        <taxon>Neisseriales</taxon>
        <taxon>Neisseriaceae</taxon>
        <taxon>Neisseria</taxon>
    </lineage>
</organism>
<protein>
    <submittedName>
        <fullName evidence="1">Uncharacterized protein</fullName>
    </submittedName>
</protein>
<dbReference type="EMBL" id="ADBF01000021">
    <property type="protein sequence ID" value="EFE50405.1"/>
    <property type="molecule type" value="Genomic_DNA"/>
</dbReference>
<dbReference type="AlphaFoldDB" id="D4DP48"/>
<reference evidence="1 2" key="1">
    <citation type="submission" date="2010-02" db="EMBL/GenBank/DDBJ databases">
        <authorList>
            <person name="Weinstock G."/>
            <person name="Sodergren E."/>
            <person name="Clifton S."/>
            <person name="Fulton L."/>
            <person name="Fulton B."/>
            <person name="Courtney L."/>
            <person name="Fronick C."/>
            <person name="Harrison M."/>
            <person name="Strong C."/>
            <person name="Farmer C."/>
            <person name="Delahaunty K."/>
            <person name="Markovic C."/>
            <person name="Hall O."/>
            <person name="Minx P."/>
            <person name="Tomlinson C."/>
            <person name="Mitreva M."/>
            <person name="Nelson J."/>
            <person name="Hou S."/>
            <person name="Wollam A."/>
            <person name="Pepin K.H."/>
            <person name="Johnson M."/>
            <person name="Bhonagiri V."/>
            <person name="Zhang X."/>
            <person name="Suruliraj S."/>
            <person name="Warren W."/>
            <person name="Chinwalla A."/>
            <person name="Mardis E.R."/>
            <person name="Wilson R.K."/>
        </authorList>
    </citation>
    <scope>NUCLEOTIDE SEQUENCE [LARGE SCALE GENOMIC DNA]</scope>
    <source>
        <strain evidence="1 2">ATCC 29315</strain>
    </source>
</reference>
<sequence length="54" mass="6162">MPFLFVKPFLKKKLNQPSKYAAEAAKNRTIRTSENTVKQILQENMGNCLSACFI</sequence>
<accession>D4DP48</accession>
<gene>
    <name evidence="1" type="ORF">NEIELOOT_00833</name>
</gene>
<proteinExistence type="predicted"/>
<name>D4DP48_NEIEG</name>
<dbReference type="Proteomes" id="UP000005536">
    <property type="component" value="Unassembled WGS sequence"/>
</dbReference>
<evidence type="ECO:0000313" key="2">
    <source>
        <dbReference type="Proteomes" id="UP000005536"/>
    </source>
</evidence>
<evidence type="ECO:0000313" key="1">
    <source>
        <dbReference type="EMBL" id="EFE50405.1"/>
    </source>
</evidence>
<comment type="caution">
    <text evidence="1">The sequence shown here is derived from an EMBL/GenBank/DDBJ whole genome shotgun (WGS) entry which is preliminary data.</text>
</comment>